<keyword evidence="9" id="KW-1185">Reference proteome</keyword>
<evidence type="ECO:0000313" key="8">
    <source>
        <dbReference type="EMBL" id="MFD2164322.1"/>
    </source>
</evidence>
<dbReference type="Pfam" id="PF00892">
    <property type="entry name" value="EamA"/>
    <property type="match status" value="2"/>
</dbReference>
<keyword evidence="4 6" id="KW-1133">Transmembrane helix</keyword>
<dbReference type="PANTHER" id="PTHR42920">
    <property type="entry name" value="OS03G0707200 PROTEIN-RELATED"/>
    <property type="match status" value="1"/>
</dbReference>
<comment type="caution">
    <text evidence="8">The sequence shown here is derived from an EMBL/GenBank/DDBJ whole genome shotgun (WGS) entry which is preliminary data.</text>
</comment>
<gene>
    <name evidence="8" type="ORF">ACFSJU_18075</name>
</gene>
<dbReference type="Proteomes" id="UP001597387">
    <property type="component" value="Unassembled WGS sequence"/>
</dbReference>
<evidence type="ECO:0000259" key="7">
    <source>
        <dbReference type="Pfam" id="PF00892"/>
    </source>
</evidence>
<sequence length="321" mass="35005">MMIKTRHPLTLVGFIIAFVGAILFSTKAIMVKLAFAEVKVDALSLLTLRMIFSLPFYLIAAFLISNKEGNLKMSGKQWIYLIFLGLFGYYLSSLFDFIGLQYISAGLERLILFLYPTFVVLINAVIYKQKINTNQKIALLLTYTGIGLAYFGELKIDAVNPNFFAGSLLIFLCAITYAIYIVGSGRLIPQIGASKFTAYAMLSATAGIFIHFLLDGKSTAVFETEGLLWYGVLLAIIATVIPTFMLSSALKQIGSNNVAIISSVGPVSTIIQAHYFLGEAIFAEQIAGTALVVAGVLILSIKTDKKQTENLVPIQKVSSDS</sequence>
<dbReference type="SUPFAM" id="SSF103481">
    <property type="entry name" value="Multidrug resistance efflux transporter EmrE"/>
    <property type="match status" value="2"/>
</dbReference>
<reference evidence="9" key="1">
    <citation type="journal article" date="2019" name="Int. J. Syst. Evol. Microbiol.">
        <title>The Global Catalogue of Microorganisms (GCM) 10K type strain sequencing project: providing services to taxonomists for standard genome sequencing and annotation.</title>
        <authorList>
            <consortium name="The Broad Institute Genomics Platform"/>
            <consortium name="The Broad Institute Genome Sequencing Center for Infectious Disease"/>
            <person name="Wu L."/>
            <person name="Ma J."/>
        </authorList>
    </citation>
    <scope>NUCLEOTIDE SEQUENCE [LARGE SCALE GENOMIC DNA]</scope>
    <source>
        <strain evidence="9">KCTC 42217</strain>
    </source>
</reference>
<dbReference type="InterPro" id="IPR037185">
    <property type="entry name" value="EmrE-like"/>
</dbReference>
<feature type="transmembrane region" description="Helical" evidence="6">
    <location>
        <begin position="226"/>
        <end position="246"/>
    </location>
</feature>
<keyword evidence="5 6" id="KW-0472">Membrane</keyword>
<feature type="transmembrane region" description="Helical" evidence="6">
    <location>
        <begin position="196"/>
        <end position="214"/>
    </location>
</feature>
<feature type="transmembrane region" description="Helical" evidence="6">
    <location>
        <begin position="78"/>
        <end position="104"/>
    </location>
</feature>
<feature type="transmembrane region" description="Helical" evidence="6">
    <location>
        <begin position="163"/>
        <end position="184"/>
    </location>
</feature>
<feature type="transmembrane region" description="Helical" evidence="6">
    <location>
        <begin position="110"/>
        <end position="127"/>
    </location>
</feature>
<feature type="transmembrane region" description="Helical" evidence="6">
    <location>
        <begin position="46"/>
        <end position="66"/>
    </location>
</feature>
<comment type="subcellular location">
    <subcellularLocation>
        <location evidence="1">Cell membrane</location>
        <topology evidence="1">Multi-pass membrane protein</topology>
    </subcellularLocation>
</comment>
<feature type="transmembrane region" description="Helical" evidence="6">
    <location>
        <begin position="282"/>
        <end position="301"/>
    </location>
</feature>
<evidence type="ECO:0000313" key="9">
    <source>
        <dbReference type="Proteomes" id="UP001597387"/>
    </source>
</evidence>
<dbReference type="EMBL" id="JBHUHZ010000003">
    <property type="protein sequence ID" value="MFD2164322.1"/>
    <property type="molecule type" value="Genomic_DNA"/>
</dbReference>
<dbReference type="InterPro" id="IPR000620">
    <property type="entry name" value="EamA_dom"/>
</dbReference>
<evidence type="ECO:0000256" key="5">
    <source>
        <dbReference type="ARBA" id="ARBA00023136"/>
    </source>
</evidence>
<evidence type="ECO:0000256" key="1">
    <source>
        <dbReference type="ARBA" id="ARBA00004651"/>
    </source>
</evidence>
<name>A0ABW4ZRV1_9SPHI</name>
<feature type="transmembrane region" description="Helical" evidence="6">
    <location>
        <begin position="134"/>
        <end position="151"/>
    </location>
</feature>
<keyword evidence="3 6" id="KW-0812">Transmembrane</keyword>
<dbReference type="InterPro" id="IPR051258">
    <property type="entry name" value="Diverse_Substrate_Transporter"/>
</dbReference>
<feature type="domain" description="EamA" evidence="7">
    <location>
        <begin position="13"/>
        <end position="150"/>
    </location>
</feature>
<proteinExistence type="predicted"/>
<keyword evidence="2" id="KW-1003">Cell membrane</keyword>
<feature type="domain" description="EamA" evidence="7">
    <location>
        <begin position="166"/>
        <end position="300"/>
    </location>
</feature>
<dbReference type="PANTHER" id="PTHR42920:SF5">
    <property type="entry name" value="EAMA DOMAIN-CONTAINING PROTEIN"/>
    <property type="match status" value="1"/>
</dbReference>
<dbReference type="RefSeq" id="WP_255904112.1">
    <property type="nucleotide sequence ID" value="NZ_JAFMZO010000004.1"/>
</dbReference>
<organism evidence="8 9">
    <name type="scientific">Paradesertivirga mongoliensis</name>
    <dbReference type="NCBI Taxonomy" id="2100740"/>
    <lineage>
        <taxon>Bacteria</taxon>
        <taxon>Pseudomonadati</taxon>
        <taxon>Bacteroidota</taxon>
        <taxon>Sphingobacteriia</taxon>
        <taxon>Sphingobacteriales</taxon>
        <taxon>Sphingobacteriaceae</taxon>
        <taxon>Paradesertivirga</taxon>
    </lineage>
</organism>
<evidence type="ECO:0000256" key="4">
    <source>
        <dbReference type="ARBA" id="ARBA00022989"/>
    </source>
</evidence>
<dbReference type="Gene3D" id="1.10.3730.20">
    <property type="match status" value="1"/>
</dbReference>
<evidence type="ECO:0000256" key="3">
    <source>
        <dbReference type="ARBA" id="ARBA00022692"/>
    </source>
</evidence>
<evidence type="ECO:0000256" key="6">
    <source>
        <dbReference type="SAM" id="Phobius"/>
    </source>
</evidence>
<protein>
    <submittedName>
        <fullName evidence="8">DMT family transporter</fullName>
    </submittedName>
</protein>
<evidence type="ECO:0000256" key="2">
    <source>
        <dbReference type="ARBA" id="ARBA00022475"/>
    </source>
</evidence>
<accession>A0ABW4ZRV1</accession>
<feature type="transmembrane region" description="Helical" evidence="6">
    <location>
        <begin position="258"/>
        <end position="276"/>
    </location>
</feature>